<accession>A0A3G6IZK8</accession>
<evidence type="ECO:0000313" key="1">
    <source>
        <dbReference type="EMBL" id="AZA11086.1"/>
    </source>
</evidence>
<dbReference type="Proteomes" id="UP000271587">
    <property type="component" value="Chromosome"/>
</dbReference>
<dbReference type="EMBL" id="CP033897">
    <property type="protein sequence ID" value="AZA11086.1"/>
    <property type="molecule type" value="Genomic_DNA"/>
</dbReference>
<organism evidence="1 2">
    <name type="scientific">Corynebacterium gerontici</name>
    <dbReference type="NCBI Taxonomy" id="2079234"/>
    <lineage>
        <taxon>Bacteria</taxon>
        <taxon>Bacillati</taxon>
        <taxon>Actinomycetota</taxon>
        <taxon>Actinomycetes</taxon>
        <taxon>Mycobacteriales</taxon>
        <taxon>Corynebacteriaceae</taxon>
        <taxon>Corynebacterium</taxon>
    </lineage>
</organism>
<sequence length="424" mass="46269">MNTNDVVEQMIQRLELAQPVIAKRDARYRGKQKLRFTSDEVEGDLEFFSVNICRLAVNSVAERMRPKAVAANVGGEDVSARANWLWRRCNMDQILQSVLADALALGSAYLAVWTDRYGIPTITAESAEQVITAHDPVNNEVTHAVKRWFERNHLGAVVAEHVVLYEPDEVRHFVRNGQGSLVQQSSQFNPLGVVPVVPLINVDRLSDTHGHSVIDDLAQLVDALSKILADMIVASESVARPKRWAAGVELEEHPDGFMADDPAMTDDPLEGQAVTPFAEGNSMWTVESPDAKFGQLEGANLSGYRTAVDLILQQIMAVSALPAHMMGVTTSNPTSADAIRAAEASLTARAESRIRVLGLAIEQALRLMIAIDREADVSAVDAEIRWASPATRSMAQESDAVTKLLSFGVLSTQEAREKIGVDSL</sequence>
<dbReference type="Pfam" id="PF05133">
    <property type="entry name" value="SPP1_portal"/>
    <property type="match status" value="1"/>
</dbReference>
<protein>
    <submittedName>
        <fullName evidence="1">Phage portal protein, SPP1 Gp6-like</fullName>
    </submittedName>
</protein>
<reference evidence="1 2" key="1">
    <citation type="submission" date="2018-11" db="EMBL/GenBank/DDBJ databases">
        <authorList>
            <person name="Kleinhagauer T."/>
            <person name="Glaeser S.P."/>
            <person name="Spergser J."/>
            <person name="Ruckert C."/>
            <person name="Kaempfer P."/>
            <person name="Busse H.-J."/>
        </authorList>
    </citation>
    <scope>NUCLEOTIDE SEQUENCE [LARGE SCALE GENOMIC DNA]</scope>
    <source>
        <strain evidence="1 2">W8</strain>
    </source>
</reference>
<dbReference type="KEGG" id="cgk:CGERO_03845"/>
<name>A0A3G6IZK8_9CORY</name>
<dbReference type="RefSeq" id="WP_123933551.1">
    <property type="nucleotide sequence ID" value="NZ_CP033897.1"/>
</dbReference>
<dbReference type="InterPro" id="IPR021145">
    <property type="entry name" value="Portal_protein_SPP1_Gp6-like"/>
</dbReference>
<keyword evidence="2" id="KW-1185">Reference proteome</keyword>
<proteinExistence type="predicted"/>
<gene>
    <name evidence="1" type="ORF">CGERO_03845</name>
</gene>
<dbReference type="OrthoDB" id="1780383at2"/>
<dbReference type="AlphaFoldDB" id="A0A3G6IZK8"/>
<evidence type="ECO:0000313" key="2">
    <source>
        <dbReference type="Proteomes" id="UP000271587"/>
    </source>
</evidence>